<dbReference type="EMBL" id="JAWQEV010000006">
    <property type="protein sequence ID" value="MDW4574283.1"/>
    <property type="molecule type" value="Genomic_DNA"/>
</dbReference>
<organism evidence="2 3">
    <name type="scientific">Microbacterium arthrosphaerae</name>
    <dbReference type="NCBI Taxonomy" id="792652"/>
    <lineage>
        <taxon>Bacteria</taxon>
        <taxon>Bacillati</taxon>
        <taxon>Actinomycetota</taxon>
        <taxon>Actinomycetes</taxon>
        <taxon>Micrococcales</taxon>
        <taxon>Microbacteriaceae</taxon>
        <taxon>Microbacterium</taxon>
    </lineage>
</organism>
<keyword evidence="3" id="KW-1185">Reference proteome</keyword>
<dbReference type="RefSeq" id="WP_318354780.1">
    <property type="nucleotide sequence ID" value="NZ_JAWQEV010000006.1"/>
</dbReference>
<evidence type="ECO:0000313" key="2">
    <source>
        <dbReference type="EMBL" id="MDW4574283.1"/>
    </source>
</evidence>
<comment type="caution">
    <text evidence="2">The sequence shown here is derived from an EMBL/GenBank/DDBJ whole genome shotgun (WGS) entry which is preliminary data.</text>
</comment>
<evidence type="ECO:0000256" key="1">
    <source>
        <dbReference type="SAM" id="MobiDB-lite"/>
    </source>
</evidence>
<gene>
    <name evidence="2" type="ORF">R8Z58_16000</name>
</gene>
<sequence length="168" mass="19072">MIRWPDRWQPEACVALEPYFGSDVRLDIILGPNDGLGGGTRLQGLVYLVDDVPTVIHDRSGRPDVYPWSLLAGPVMRINELRPRRKPVTLFLDPEWGAVTAVLEDQRRRHDLSRVPDIHVLENVRRTMRVEDVVGDDALSRAYRLYLSSSQHHRRPTRPLGGPPATSP</sequence>
<proteinExistence type="predicted"/>
<accession>A0ABU4H4L3</accession>
<evidence type="ECO:0008006" key="4">
    <source>
        <dbReference type="Google" id="ProtNLM"/>
    </source>
</evidence>
<feature type="region of interest" description="Disordered" evidence="1">
    <location>
        <begin position="149"/>
        <end position="168"/>
    </location>
</feature>
<name>A0ABU4H4L3_9MICO</name>
<reference evidence="2 3" key="1">
    <citation type="submission" date="2023-11" db="EMBL/GenBank/DDBJ databases">
        <title>Draft genome sequence of Microbacterium arthrosphaerae JCM 30492.</title>
        <authorList>
            <person name="Zhang G."/>
            <person name="Ding Y."/>
        </authorList>
    </citation>
    <scope>NUCLEOTIDE SEQUENCE [LARGE SCALE GENOMIC DNA]</scope>
    <source>
        <strain evidence="2 3">JCM 30492</strain>
    </source>
</reference>
<evidence type="ECO:0000313" key="3">
    <source>
        <dbReference type="Proteomes" id="UP001283109"/>
    </source>
</evidence>
<protein>
    <recommendedName>
        <fullName evidence="4">DUF402 domain-containing protein</fullName>
    </recommendedName>
</protein>
<dbReference type="Proteomes" id="UP001283109">
    <property type="component" value="Unassembled WGS sequence"/>
</dbReference>